<dbReference type="Proteomes" id="UP000789405">
    <property type="component" value="Unassembled WGS sequence"/>
</dbReference>
<proteinExistence type="predicted"/>
<comment type="caution">
    <text evidence="1">The sequence shown here is derived from an EMBL/GenBank/DDBJ whole genome shotgun (WGS) entry which is preliminary data.</text>
</comment>
<evidence type="ECO:0000313" key="2">
    <source>
        <dbReference type="Proteomes" id="UP000789405"/>
    </source>
</evidence>
<dbReference type="EMBL" id="CAJVPY010056351">
    <property type="protein sequence ID" value="CAG8818293.1"/>
    <property type="molecule type" value="Genomic_DNA"/>
</dbReference>
<name>A0A9N9KAY2_9GLOM</name>
<evidence type="ECO:0000313" key="1">
    <source>
        <dbReference type="EMBL" id="CAG8818293.1"/>
    </source>
</evidence>
<dbReference type="AlphaFoldDB" id="A0A9N9KAY2"/>
<sequence length="144" mass="16487">MSSQKPIFDLYEFTNNLSKDFLIQNHVKYQSFSYIKGSVGELQVLDTLNKHGGTFFARFRHNKFKNGYINIQGFFNDTYFLICVKFCVSKFDSLDFILAFKDAVSMFENAAGIFFCPSGIKASCRKNLGNIKLVESLEELLTVI</sequence>
<accession>A0A9N9KAY2</accession>
<dbReference type="OrthoDB" id="2471684at2759"/>
<protein>
    <submittedName>
        <fullName evidence="1">17368_t:CDS:1</fullName>
    </submittedName>
</protein>
<organism evidence="1 2">
    <name type="scientific">Dentiscutata erythropus</name>
    <dbReference type="NCBI Taxonomy" id="1348616"/>
    <lineage>
        <taxon>Eukaryota</taxon>
        <taxon>Fungi</taxon>
        <taxon>Fungi incertae sedis</taxon>
        <taxon>Mucoromycota</taxon>
        <taxon>Glomeromycotina</taxon>
        <taxon>Glomeromycetes</taxon>
        <taxon>Diversisporales</taxon>
        <taxon>Gigasporaceae</taxon>
        <taxon>Dentiscutata</taxon>
    </lineage>
</organism>
<gene>
    <name evidence="1" type="ORF">DERYTH_LOCUS26600</name>
</gene>
<reference evidence="1" key="1">
    <citation type="submission" date="2021-06" db="EMBL/GenBank/DDBJ databases">
        <authorList>
            <person name="Kallberg Y."/>
            <person name="Tangrot J."/>
            <person name="Rosling A."/>
        </authorList>
    </citation>
    <scope>NUCLEOTIDE SEQUENCE</scope>
    <source>
        <strain evidence="1">MA453B</strain>
    </source>
</reference>
<keyword evidence="2" id="KW-1185">Reference proteome</keyword>